<dbReference type="STRING" id="1424294.Gferi_05405"/>
<sequence>MNIVIVGGGKQVHFLTKSFVSKGYSVTIINHDAEYCKKLARMHQANIVHGDGTKPYILEDAGVAYADMVIALTTEDPNNLVICQIAEKMFKVKKTFAMVNDPKNIDIFRKLGVNNVISTADIISSFIEQKISVDDITNLFPIEEGKVTAMEIEVSPDFPTVGKRLKEIEFPRDVTIGCIIRREQAVIPRGDTVVEEDDKLIILCLPMVQSDVLKTIRGRTD</sequence>
<dbReference type="Gene3D" id="3.40.50.720">
    <property type="entry name" value="NAD(P)-binding Rossmann-like Domain"/>
    <property type="match status" value="1"/>
</dbReference>
<evidence type="ECO:0000259" key="8">
    <source>
        <dbReference type="PROSITE" id="PS51202"/>
    </source>
</evidence>
<keyword evidence="2" id="KW-0813">Transport</keyword>
<evidence type="ECO:0000256" key="3">
    <source>
        <dbReference type="ARBA" id="ARBA00022538"/>
    </source>
</evidence>
<organism evidence="9 10">
    <name type="scientific">Geosporobacter ferrireducens</name>
    <dbReference type="NCBI Taxonomy" id="1424294"/>
    <lineage>
        <taxon>Bacteria</taxon>
        <taxon>Bacillati</taxon>
        <taxon>Bacillota</taxon>
        <taxon>Clostridia</taxon>
        <taxon>Peptostreptococcales</taxon>
        <taxon>Thermotaleaceae</taxon>
        <taxon>Geosporobacter</taxon>
    </lineage>
</organism>
<dbReference type="InterPro" id="IPR036721">
    <property type="entry name" value="RCK_C_sf"/>
</dbReference>
<dbReference type="EMBL" id="CP017269">
    <property type="protein sequence ID" value="AOT69044.1"/>
    <property type="molecule type" value="Genomic_DNA"/>
</dbReference>
<keyword evidence="10" id="KW-1185">Reference proteome</keyword>
<reference evidence="9 10" key="1">
    <citation type="submission" date="2016-09" db="EMBL/GenBank/DDBJ databases">
        <title>Genomic analysis reveals versatility of anaerobic energy metabolism of Geosporobacter ferrireducens IRF9 of phylum Firmicutes.</title>
        <authorList>
            <person name="Kim S.-J."/>
        </authorList>
    </citation>
    <scope>NUCLEOTIDE SEQUENCE [LARGE SCALE GENOMIC DNA]</scope>
    <source>
        <strain evidence="9 10">IRF9</strain>
    </source>
</reference>
<evidence type="ECO:0000256" key="6">
    <source>
        <dbReference type="ARBA" id="ARBA00023065"/>
    </source>
</evidence>
<evidence type="ECO:0000259" key="7">
    <source>
        <dbReference type="PROSITE" id="PS51201"/>
    </source>
</evidence>
<dbReference type="PROSITE" id="PS51202">
    <property type="entry name" value="RCK_C"/>
    <property type="match status" value="1"/>
</dbReference>
<dbReference type="Gene3D" id="3.30.70.1450">
    <property type="entry name" value="Regulator of K+ conductance, C-terminal domain"/>
    <property type="match status" value="1"/>
</dbReference>
<evidence type="ECO:0000256" key="2">
    <source>
        <dbReference type="ARBA" id="ARBA00022448"/>
    </source>
</evidence>
<dbReference type="Pfam" id="PF02254">
    <property type="entry name" value="TrkA_N"/>
    <property type="match status" value="1"/>
</dbReference>
<dbReference type="AlphaFoldDB" id="A0A1D8GDS5"/>
<dbReference type="InterPro" id="IPR036291">
    <property type="entry name" value="NAD(P)-bd_dom_sf"/>
</dbReference>
<evidence type="ECO:0000313" key="9">
    <source>
        <dbReference type="EMBL" id="AOT69044.1"/>
    </source>
</evidence>
<dbReference type="InterPro" id="IPR006037">
    <property type="entry name" value="RCK_C"/>
</dbReference>
<dbReference type="InterPro" id="IPR006036">
    <property type="entry name" value="K_uptake_TrkA"/>
</dbReference>
<dbReference type="KEGG" id="gfe:Gferi_05405"/>
<dbReference type="GO" id="GO:0015079">
    <property type="term" value="F:potassium ion transmembrane transporter activity"/>
    <property type="evidence" value="ECO:0007669"/>
    <property type="project" value="InterPro"/>
</dbReference>
<dbReference type="GO" id="GO:0005886">
    <property type="term" value="C:plasma membrane"/>
    <property type="evidence" value="ECO:0007669"/>
    <property type="project" value="InterPro"/>
</dbReference>
<evidence type="ECO:0000256" key="1">
    <source>
        <dbReference type="ARBA" id="ARBA00017378"/>
    </source>
</evidence>
<keyword evidence="4" id="KW-0630">Potassium</keyword>
<dbReference type="InterPro" id="IPR050721">
    <property type="entry name" value="Trk_Ktr_HKT_K-transport"/>
</dbReference>
<dbReference type="OrthoDB" id="9775180at2"/>
<dbReference type="PANTHER" id="PTHR43833:SF5">
    <property type="entry name" value="TRK SYSTEM POTASSIUM UPTAKE PROTEIN TRKA"/>
    <property type="match status" value="1"/>
</dbReference>
<evidence type="ECO:0000256" key="4">
    <source>
        <dbReference type="ARBA" id="ARBA00022958"/>
    </source>
</evidence>
<accession>A0A1D8GDS5</accession>
<evidence type="ECO:0000313" key="10">
    <source>
        <dbReference type="Proteomes" id="UP000095743"/>
    </source>
</evidence>
<dbReference type="SUPFAM" id="SSF51735">
    <property type="entry name" value="NAD(P)-binding Rossmann-fold domains"/>
    <property type="match status" value="1"/>
</dbReference>
<dbReference type="RefSeq" id="WP_069974610.1">
    <property type="nucleotide sequence ID" value="NZ_CP017269.1"/>
</dbReference>
<evidence type="ECO:0000256" key="5">
    <source>
        <dbReference type="ARBA" id="ARBA00023027"/>
    </source>
</evidence>
<dbReference type="InterPro" id="IPR003148">
    <property type="entry name" value="RCK_N"/>
</dbReference>
<proteinExistence type="predicted"/>
<name>A0A1D8GDS5_9FIRM</name>
<protein>
    <recommendedName>
        <fullName evidence="1">Trk system potassium uptake protein TrkA</fullName>
    </recommendedName>
</protein>
<feature type="domain" description="RCK C-terminal" evidence="8">
    <location>
        <begin position="137"/>
        <end position="219"/>
    </location>
</feature>
<dbReference type="PANTHER" id="PTHR43833">
    <property type="entry name" value="POTASSIUM CHANNEL PROTEIN 2-RELATED-RELATED"/>
    <property type="match status" value="1"/>
</dbReference>
<dbReference type="PRINTS" id="PR00335">
    <property type="entry name" value="KUPTAKETRKA"/>
</dbReference>
<feature type="domain" description="RCK N-terminal" evidence="7">
    <location>
        <begin position="1"/>
        <end position="124"/>
    </location>
</feature>
<dbReference type="SUPFAM" id="SSF116726">
    <property type="entry name" value="TrkA C-terminal domain-like"/>
    <property type="match status" value="1"/>
</dbReference>
<dbReference type="Proteomes" id="UP000095743">
    <property type="component" value="Chromosome"/>
</dbReference>
<keyword evidence="3" id="KW-0633">Potassium transport</keyword>
<keyword evidence="6" id="KW-0406">Ion transport</keyword>
<keyword evidence="5" id="KW-0520">NAD</keyword>
<gene>
    <name evidence="9" type="ORF">Gferi_05405</name>
</gene>
<dbReference type="PROSITE" id="PS51201">
    <property type="entry name" value="RCK_N"/>
    <property type="match status" value="1"/>
</dbReference>
<dbReference type="Pfam" id="PF02080">
    <property type="entry name" value="TrkA_C"/>
    <property type="match status" value="1"/>
</dbReference>